<keyword evidence="1" id="KW-1133">Transmembrane helix</keyword>
<evidence type="ECO:0000313" key="3">
    <source>
        <dbReference type="Proteomes" id="UP000315677"/>
    </source>
</evidence>
<gene>
    <name evidence="2" type="ORF">FB558_4940</name>
</gene>
<name>A0A543DIP2_9PSEU</name>
<sequence length="30" mass="3371">MRSVRILFVAYLAVIVVGLVYFTLLGLMGR</sequence>
<organism evidence="2 3">
    <name type="scientific">Pseudonocardia kunmingensis</name>
    <dbReference type="NCBI Taxonomy" id="630975"/>
    <lineage>
        <taxon>Bacteria</taxon>
        <taxon>Bacillati</taxon>
        <taxon>Actinomycetota</taxon>
        <taxon>Actinomycetes</taxon>
        <taxon>Pseudonocardiales</taxon>
        <taxon>Pseudonocardiaceae</taxon>
        <taxon>Pseudonocardia</taxon>
    </lineage>
</organism>
<accession>A0A543DIP2</accession>
<comment type="caution">
    <text evidence="2">The sequence shown here is derived from an EMBL/GenBank/DDBJ whole genome shotgun (WGS) entry which is preliminary data.</text>
</comment>
<keyword evidence="1" id="KW-0472">Membrane</keyword>
<proteinExistence type="predicted"/>
<dbReference type="Proteomes" id="UP000315677">
    <property type="component" value="Unassembled WGS sequence"/>
</dbReference>
<keyword evidence="3" id="KW-1185">Reference proteome</keyword>
<evidence type="ECO:0000256" key="1">
    <source>
        <dbReference type="SAM" id="Phobius"/>
    </source>
</evidence>
<keyword evidence="1" id="KW-0812">Transmembrane</keyword>
<dbReference type="EMBL" id="VFPA01000003">
    <property type="protein sequence ID" value="TQM09190.1"/>
    <property type="molecule type" value="Genomic_DNA"/>
</dbReference>
<protein>
    <submittedName>
        <fullName evidence="2">Uncharacterized protein</fullName>
    </submittedName>
</protein>
<evidence type="ECO:0000313" key="2">
    <source>
        <dbReference type="EMBL" id="TQM09190.1"/>
    </source>
</evidence>
<reference evidence="2 3" key="1">
    <citation type="submission" date="2019-06" db="EMBL/GenBank/DDBJ databases">
        <title>Sequencing the genomes of 1000 actinobacteria strains.</title>
        <authorList>
            <person name="Klenk H.-P."/>
        </authorList>
    </citation>
    <scope>NUCLEOTIDE SEQUENCE [LARGE SCALE GENOMIC DNA]</scope>
    <source>
        <strain evidence="2 3">DSM 45301</strain>
    </source>
</reference>
<feature type="transmembrane region" description="Helical" evidence="1">
    <location>
        <begin position="6"/>
        <end position="27"/>
    </location>
</feature>
<dbReference type="AlphaFoldDB" id="A0A543DIP2"/>